<comment type="cofactor">
    <cofactor evidence="1">
        <name>heme</name>
        <dbReference type="ChEBI" id="CHEBI:30413"/>
    </cofactor>
</comment>
<keyword evidence="3 8" id="KW-0349">Heme</keyword>
<dbReference type="Proteomes" id="UP000565711">
    <property type="component" value="Unassembled WGS sequence"/>
</dbReference>
<evidence type="ECO:0000256" key="2">
    <source>
        <dbReference type="ARBA" id="ARBA00010617"/>
    </source>
</evidence>
<protein>
    <submittedName>
        <fullName evidence="9">Cytochrome P450</fullName>
    </submittedName>
</protein>
<evidence type="ECO:0000256" key="8">
    <source>
        <dbReference type="RuleBase" id="RU000461"/>
    </source>
</evidence>
<dbReference type="GO" id="GO:0004497">
    <property type="term" value="F:monooxygenase activity"/>
    <property type="evidence" value="ECO:0007669"/>
    <property type="project" value="UniProtKB-KW"/>
</dbReference>
<gene>
    <name evidence="9" type="ORF">HGA08_29900</name>
</gene>
<keyword evidence="6 8" id="KW-0408">Iron</keyword>
<dbReference type="GO" id="GO:0005506">
    <property type="term" value="F:iron ion binding"/>
    <property type="evidence" value="ECO:0007669"/>
    <property type="project" value="InterPro"/>
</dbReference>
<dbReference type="Gene3D" id="1.10.630.10">
    <property type="entry name" value="Cytochrome P450"/>
    <property type="match status" value="1"/>
</dbReference>
<dbReference type="Pfam" id="PF00067">
    <property type="entry name" value="p450"/>
    <property type="match status" value="1"/>
</dbReference>
<dbReference type="PANTHER" id="PTHR46696">
    <property type="entry name" value="P450, PUTATIVE (EUROFUNG)-RELATED"/>
    <property type="match status" value="1"/>
</dbReference>
<evidence type="ECO:0000256" key="6">
    <source>
        <dbReference type="ARBA" id="ARBA00023004"/>
    </source>
</evidence>
<dbReference type="GO" id="GO:0016705">
    <property type="term" value="F:oxidoreductase activity, acting on paired donors, with incorporation or reduction of molecular oxygen"/>
    <property type="evidence" value="ECO:0007669"/>
    <property type="project" value="InterPro"/>
</dbReference>
<dbReference type="InterPro" id="IPR001128">
    <property type="entry name" value="Cyt_P450"/>
</dbReference>
<dbReference type="PANTHER" id="PTHR46696:SF1">
    <property type="entry name" value="CYTOCHROME P450 YJIB-RELATED"/>
    <property type="match status" value="1"/>
</dbReference>
<dbReference type="EMBL" id="JAAXOP010000029">
    <property type="protein sequence ID" value="NKY54403.1"/>
    <property type="molecule type" value="Genomic_DNA"/>
</dbReference>
<dbReference type="SUPFAM" id="SSF48264">
    <property type="entry name" value="Cytochrome P450"/>
    <property type="match status" value="1"/>
</dbReference>
<organism evidence="9 10">
    <name type="scientific">Nocardia vermiculata</name>
    <dbReference type="NCBI Taxonomy" id="257274"/>
    <lineage>
        <taxon>Bacteria</taxon>
        <taxon>Bacillati</taxon>
        <taxon>Actinomycetota</taxon>
        <taxon>Actinomycetes</taxon>
        <taxon>Mycobacteriales</taxon>
        <taxon>Nocardiaceae</taxon>
        <taxon>Nocardia</taxon>
    </lineage>
</organism>
<dbReference type="PRINTS" id="PR00385">
    <property type="entry name" value="P450"/>
</dbReference>
<proteinExistence type="inferred from homology"/>
<dbReference type="CDD" id="cd11030">
    <property type="entry name" value="CYP105-like"/>
    <property type="match status" value="1"/>
</dbReference>
<name>A0A846Y5B8_9NOCA</name>
<dbReference type="FunFam" id="1.10.630.10:FF:000018">
    <property type="entry name" value="Cytochrome P450 monooxygenase"/>
    <property type="match status" value="1"/>
</dbReference>
<evidence type="ECO:0000256" key="3">
    <source>
        <dbReference type="ARBA" id="ARBA00022617"/>
    </source>
</evidence>
<dbReference type="InterPro" id="IPR017972">
    <property type="entry name" value="Cyt_P450_CS"/>
</dbReference>
<keyword evidence="7 8" id="KW-0503">Monooxygenase</keyword>
<dbReference type="InterPro" id="IPR002397">
    <property type="entry name" value="Cyt_P450_B"/>
</dbReference>
<dbReference type="InterPro" id="IPR036396">
    <property type="entry name" value="Cyt_P450_sf"/>
</dbReference>
<evidence type="ECO:0000256" key="7">
    <source>
        <dbReference type="ARBA" id="ARBA00023033"/>
    </source>
</evidence>
<sequence>MNFADRRVEHLAALPTTRPAASPADPPTELGDIRAVAPLVRMTFPDGHEGWLATGHSIVRTILADSRFSVRYDIGHYPLADAGAMPPAEPGDMQGVDAPEHTRYRKILAGRFTVRRMRQLEDRVTEITARQLEVMAAAGGPLDLVPHFAHPIPALVICELLGVPYADRDLFQRNMNALGGVDDSMQQRVTAFRTIVAYISELVTVKRRHPTDDVLSDLTISDLTDAELAGIGALLLGAGLDTTANMVALGTLTLLQHPAQLATVRDDPDAVDRAVEELMRYLTIAHTNLRTAVQDVEIAGTRIAAYESVALAMQAANRDPAKFADPDVLDIARDATGHIGFGHGRHQCLGQQLARMEMRIALPALLRRFPTLRLAAPVEEIPMRAGLDIYGVHSLPVDW</sequence>
<keyword evidence="10" id="KW-1185">Reference proteome</keyword>
<evidence type="ECO:0000256" key="5">
    <source>
        <dbReference type="ARBA" id="ARBA00023002"/>
    </source>
</evidence>
<evidence type="ECO:0000256" key="4">
    <source>
        <dbReference type="ARBA" id="ARBA00022723"/>
    </source>
</evidence>
<comment type="similarity">
    <text evidence="2 8">Belongs to the cytochrome P450 family.</text>
</comment>
<keyword evidence="4 8" id="KW-0479">Metal-binding</keyword>
<dbReference type="PRINTS" id="PR00359">
    <property type="entry name" value="BP450"/>
</dbReference>
<evidence type="ECO:0000313" key="9">
    <source>
        <dbReference type="EMBL" id="NKY54403.1"/>
    </source>
</evidence>
<keyword evidence="5 8" id="KW-0560">Oxidoreductase</keyword>
<accession>A0A846Y5B8</accession>
<dbReference type="RefSeq" id="WP_067881365.1">
    <property type="nucleotide sequence ID" value="NZ_JAAXOP010000029.1"/>
</dbReference>
<dbReference type="GO" id="GO:0020037">
    <property type="term" value="F:heme binding"/>
    <property type="evidence" value="ECO:0007669"/>
    <property type="project" value="InterPro"/>
</dbReference>
<comment type="caution">
    <text evidence="9">The sequence shown here is derived from an EMBL/GenBank/DDBJ whole genome shotgun (WGS) entry which is preliminary data.</text>
</comment>
<dbReference type="AlphaFoldDB" id="A0A846Y5B8"/>
<dbReference type="PROSITE" id="PS00086">
    <property type="entry name" value="CYTOCHROME_P450"/>
    <property type="match status" value="1"/>
</dbReference>
<evidence type="ECO:0000256" key="1">
    <source>
        <dbReference type="ARBA" id="ARBA00001971"/>
    </source>
</evidence>
<evidence type="ECO:0000313" key="10">
    <source>
        <dbReference type="Proteomes" id="UP000565711"/>
    </source>
</evidence>
<reference evidence="9 10" key="1">
    <citation type="submission" date="2020-04" db="EMBL/GenBank/DDBJ databases">
        <title>MicrobeNet Type strains.</title>
        <authorList>
            <person name="Nicholson A.C."/>
        </authorList>
    </citation>
    <scope>NUCLEOTIDE SEQUENCE [LARGE SCALE GENOMIC DNA]</scope>
    <source>
        <strain evidence="9 10">JCM 12354</strain>
    </source>
</reference>